<evidence type="ECO:0000256" key="1">
    <source>
        <dbReference type="SAM" id="MobiDB-lite"/>
    </source>
</evidence>
<gene>
    <name evidence="2" type="ORF">ACFPQB_04090</name>
</gene>
<reference evidence="3" key="1">
    <citation type="journal article" date="2019" name="Int. J. Syst. Evol. Microbiol.">
        <title>The Global Catalogue of Microorganisms (GCM) 10K type strain sequencing project: providing services to taxonomists for standard genome sequencing and annotation.</title>
        <authorList>
            <consortium name="The Broad Institute Genomics Platform"/>
            <consortium name="The Broad Institute Genome Sequencing Center for Infectious Disease"/>
            <person name="Wu L."/>
            <person name="Ma J."/>
        </authorList>
    </citation>
    <scope>NUCLEOTIDE SEQUENCE [LARGE SCALE GENOMIC DNA]</scope>
    <source>
        <strain evidence="3">YIM 94188</strain>
    </source>
</reference>
<proteinExistence type="predicted"/>
<evidence type="ECO:0000313" key="2">
    <source>
        <dbReference type="EMBL" id="MFC5728083.1"/>
    </source>
</evidence>
<sequence>MRIKHGLEPTAPVSPVLLTRRQAHTLSVHLQGGTGLTAAQLDQAVPNARGAGRELPRGKGYRGRCAR</sequence>
<dbReference type="Proteomes" id="UP001596072">
    <property type="component" value="Unassembled WGS sequence"/>
</dbReference>
<keyword evidence="3" id="KW-1185">Reference proteome</keyword>
<protein>
    <submittedName>
        <fullName evidence="2">Uncharacterized protein</fullName>
    </submittedName>
</protein>
<evidence type="ECO:0000313" key="3">
    <source>
        <dbReference type="Proteomes" id="UP001596072"/>
    </source>
</evidence>
<dbReference type="EMBL" id="JBHSNS010000001">
    <property type="protein sequence ID" value="MFC5728083.1"/>
    <property type="molecule type" value="Genomic_DNA"/>
</dbReference>
<name>A0ABW0ZD00_9ACTN</name>
<comment type="caution">
    <text evidence="2">The sequence shown here is derived from an EMBL/GenBank/DDBJ whole genome shotgun (WGS) entry which is preliminary data.</text>
</comment>
<accession>A0ABW0ZD00</accession>
<organism evidence="2 3">
    <name type="scientific">Nocardioides vastitatis</name>
    <dbReference type="NCBI Taxonomy" id="2568655"/>
    <lineage>
        <taxon>Bacteria</taxon>
        <taxon>Bacillati</taxon>
        <taxon>Actinomycetota</taxon>
        <taxon>Actinomycetes</taxon>
        <taxon>Propionibacteriales</taxon>
        <taxon>Nocardioidaceae</taxon>
        <taxon>Nocardioides</taxon>
    </lineage>
</organism>
<dbReference type="RefSeq" id="WP_136431737.1">
    <property type="nucleotide sequence ID" value="NZ_JBHSNS010000001.1"/>
</dbReference>
<feature type="region of interest" description="Disordered" evidence="1">
    <location>
        <begin position="47"/>
        <end position="67"/>
    </location>
</feature>